<evidence type="ECO:0000259" key="5">
    <source>
        <dbReference type="PROSITE" id="PS50222"/>
    </source>
</evidence>
<dbReference type="SMART" id="SM00054">
    <property type="entry name" value="EFh"/>
    <property type="match status" value="3"/>
</dbReference>
<evidence type="ECO:0000256" key="4">
    <source>
        <dbReference type="ARBA" id="ARBA00022837"/>
    </source>
</evidence>
<comment type="caution">
    <text evidence="6">The sequence shown here is derived from an EMBL/GenBank/DDBJ whole genome shotgun (WGS) entry which is preliminary data.</text>
</comment>
<keyword evidence="3" id="KW-0677">Repeat</keyword>
<dbReference type="InterPro" id="IPR039647">
    <property type="entry name" value="EF_hand_pair_protein_CML-like"/>
</dbReference>
<keyword evidence="7" id="KW-1185">Reference proteome</keyword>
<dbReference type="EMBL" id="PNBA02000002">
    <property type="protein sequence ID" value="KAG6433351.1"/>
    <property type="molecule type" value="Genomic_DNA"/>
</dbReference>
<dbReference type="Gene3D" id="1.10.238.10">
    <property type="entry name" value="EF-hand"/>
    <property type="match status" value="2"/>
</dbReference>
<dbReference type="GO" id="GO:0005737">
    <property type="term" value="C:cytoplasm"/>
    <property type="evidence" value="ECO:0007669"/>
    <property type="project" value="UniProtKB-ARBA"/>
</dbReference>
<dbReference type="PROSITE" id="PS50222">
    <property type="entry name" value="EF_HAND_2"/>
    <property type="match status" value="3"/>
</dbReference>
<proteinExistence type="predicted"/>
<dbReference type="PANTHER" id="PTHR10891">
    <property type="entry name" value="EF-HAND CALCIUM-BINDING DOMAIN CONTAINING PROTEIN"/>
    <property type="match status" value="1"/>
</dbReference>
<reference evidence="6" key="2">
    <citation type="submission" date="2020-08" db="EMBL/GenBank/DDBJ databases">
        <title>Plant Genome Project.</title>
        <authorList>
            <person name="Zhang R.-G."/>
        </authorList>
    </citation>
    <scope>NUCLEOTIDE SEQUENCE</scope>
    <source>
        <strain evidence="6">Huo1</strain>
        <tissue evidence="6">Leaf</tissue>
    </source>
</reference>
<dbReference type="Pfam" id="PF13499">
    <property type="entry name" value="EF-hand_7"/>
    <property type="match status" value="1"/>
</dbReference>
<keyword evidence="4" id="KW-0106">Calcium</keyword>
<feature type="domain" description="EF-hand" evidence="5">
    <location>
        <begin position="78"/>
        <end position="112"/>
    </location>
</feature>
<gene>
    <name evidence="6" type="ORF">SASPL_104961</name>
</gene>
<dbReference type="FunFam" id="1.10.238.10:FF:000089">
    <property type="entry name" value="calmodulin-like protein 3"/>
    <property type="match status" value="1"/>
</dbReference>
<evidence type="ECO:0000256" key="1">
    <source>
        <dbReference type="ARBA" id="ARBA00003291"/>
    </source>
</evidence>
<sequence length="112" mass="12536">MGIFIPRDELAEVIARVDVNGDANVSIDEFSTLYQTIMDERNEDEDMKEAFDVFDRNGDGFISVEEVSSVLASLGQGRGAEECEKMIEKVDADGDGRVDFNEFRKMMNGGRE</sequence>
<dbReference type="GO" id="GO:0005509">
    <property type="term" value="F:calcium ion binding"/>
    <property type="evidence" value="ECO:0007669"/>
    <property type="project" value="InterPro"/>
</dbReference>
<dbReference type="InterPro" id="IPR011992">
    <property type="entry name" value="EF-hand-dom_pair"/>
</dbReference>
<protein>
    <recommendedName>
        <fullName evidence="5">EF-hand domain-containing protein</fullName>
    </recommendedName>
</protein>
<dbReference type="Proteomes" id="UP000298416">
    <property type="component" value="Unassembled WGS sequence"/>
</dbReference>
<evidence type="ECO:0000313" key="6">
    <source>
        <dbReference type="EMBL" id="KAG6433351.1"/>
    </source>
</evidence>
<comment type="function">
    <text evidence="1">Potential calcium sensor.</text>
</comment>
<evidence type="ECO:0000313" key="7">
    <source>
        <dbReference type="Proteomes" id="UP000298416"/>
    </source>
</evidence>
<accession>A0A8X8YNP0</accession>
<evidence type="ECO:0000256" key="3">
    <source>
        <dbReference type="ARBA" id="ARBA00022737"/>
    </source>
</evidence>
<name>A0A8X8YNP0_SALSN</name>
<dbReference type="PROSITE" id="PS00018">
    <property type="entry name" value="EF_HAND_1"/>
    <property type="match status" value="2"/>
</dbReference>
<evidence type="ECO:0000256" key="2">
    <source>
        <dbReference type="ARBA" id="ARBA00022723"/>
    </source>
</evidence>
<feature type="domain" description="EF-hand" evidence="5">
    <location>
        <begin position="42"/>
        <end position="77"/>
    </location>
</feature>
<keyword evidence="2" id="KW-0479">Metal-binding</keyword>
<feature type="domain" description="EF-hand" evidence="5">
    <location>
        <begin position="5"/>
        <end position="40"/>
    </location>
</feature>
<dbReference type="InterPro" id="IPR002048">
    <property type="entry name" value="EF_hand_dom"/>
</dbReference>
<dbReference type="SUPFAM" id="SSF47473">
    <property type="entry name" value="EF-hand"/>
    <property type="match status" value="1"/>
</dbReference>
<reference evidence="6" key="1">
    <citation type="submission" date="2018-01" db="EMBL/GenBank/DDBJ databases">
        <authorList>
            <person name="Mao J.F."/>
        </authorList>
    </citation>
    <scope>NUCLEOTIDE SEQUENCE</scope>
    <source>
        <strain evidence="6">Huo1</strain>
        <tissue evidence="6">Leaf</tissue>
    </source>
</reference>
<dbReference type="AlphaFoldDB" id="A0A8X8YNP0"/>
<dbReference type="InterPro" id="IPR018247">
    <property type="entry name" value="EF_Hand_1_Ca_BS"/>
</dbReference>
<organism evidence="6">
    <name type="scientific">Salvia splendens</name>
    <name type="common">Scarlet sage</name>
    <dbReference type="NCBI Taxonomy" id="180675"/>
    <lineage>
        <taxon>Eukaryota</taxon>
        <taxon>Viridiplantae</taxon>
        <taxon>Streptophyta</taxon>
        <taxon>Embryophyta</taxon>
        <taxon>Tracheophyta</taxon>
        <taxon>Spermatophyta</taxon>
        <taxon>Magnoliopsida</taxon>
        <taxon>eudicotyledons</taxon>
        <taxon>Gunneridae</taxon>
        <taxon>Pentapetalae</taxon>
        <taxon>asterids</taxon>
        <taxon>lamiids</taxon>
        <taxon>Lamiales</taxon>
        <taxon>Lamiaceae</taxon>
        <taxon>Nepetoideae</taxon>
        <taxon>Mentheae</taxon>
        <taxon>Salviinae</taxon>
        <taxon>Salvia</taxon>
        <taxon>Salvia subgen. Calosphace</taxon>
        <taxon>core Calosphace</taxon>
    </lineage>
</organism>
<dbReference type="CDD" id="cd00051">
    <property type="entry name" value="EFh"/>
    <property type="match status" value="1"/>
</dbReference>